<accession>A0AA40LN45</accession>
<dbReference type="Proteomes" id="UP001177744">
    <property type="component" value="Unassembled WGS sequence"/>
</dbReference>
<proteinExistence type="predicted"/>
<organism evidence="1 2">
    <name type="scientific">Cnephaeus nilssonii</name>
    <name type="common">Northern bat</name>
    <name type="synonym">Eptesicus nilssonii</name>
    <dbReference type="NCBI Taxonomy" id="3371016"/>
    <lineage>
        <taxon>Eukaryota</taxon>
        <taxon>Metazoa</taxon>
        <taxon>Chordata</taxon>
        <taxon>Craniata</taxon>
        <taxon>Vertebrata</taxon>
        <taxon>Euteleostomi</taxon>
        <taxon>Mammalia</taxon>
        <taxon>Eutheria</taxon>
        <taxon>Laurasiatheria</taxon>
        <taxon>Chiroptera</taxon>
        <taxon>Yangochiroptera</taxon>
        <taxon>Vespertilionidae</taxon>
        <taxon>Cnephaeus</taxon>
    </lineage>
</organism>
<dbReference type="Pfam" id="PF00402">
    <property type="entry name" value="Calponin"/>
    <property type="match status" value="1"/>
</dbReference>
<comment type="caution">
    <text evidence="1">The sequence shown here is derived from an EMBL/GenBank/DDBJ whole genome shotgun (WGS) entry which is preliminary data.</text>
</comment>
<dbReference type="AlphaFoldDB" id="A0AA40LN45"/>
<evidence type="ECO:0000313" key="2">
    <source>
        <dbReference type="Proteomes" id="UP001177744"/>
    </source>
</evidence>
<dbReference type="InterPro" id="IPR000557">
    <property type="entry name" value="Calponin_repeat"/>
</dbReference>
<name>A0AA40LN45_CNENI</name>
<dbReference type="EMBL" id="JAULJE010000011">
    <property type="protein sequence ID" value="KAK1337723.1"/>
    <property type="molecule type" value="Genomic_DNA"/>
</dbReference>
<dbReference type="PROSITE" id="PS51122">
    <property type="entry name" value="CALPONIN_2"/>
    <property type="match status" value="1"/>
</dbReference>
<evidence type="ECO:0000313" key="1">
    <source>
        <dbReference type="EMBL" id="KAK1337723.1"/>
    </source>
</evidence>
<sequence>MSLQMGTNKCASQMGRMAPRTQRHIYDTKLGTDNCRLVYTQGANQKSQVSGLGWQIYDPTCFPQGPVADGAPGSASNCPSPGKALEYPSAGY</sequence>
<gene>
    <name evidence="1" type="ORF">QTO34_002356</name>
</gene>
<keyword evidence="2" id="KW-1185">Reference proteome</keyword>
<reference evidence="1" key="1">
    <citation type="submission" date="2023-06" db="EMBL/GenBank/DDBJ databases">
        <title>Reference genome for the Northern bat (Eptesicus nilssonii), a most northern bat species.</title>
        <authorList>
            <person name="Laine V.N."/>
            <person name="Pulliainen A.T."/>
            <person name="Lilley T.M."/>
        </authorList>
    </citation>
    <scope>NUCLEOTIDE SEQUENCE</scope>
    <source>
        <strain evidence="1">BLF_Eptnil</strain>
        <tissue evidence="1">Kidney</tissue>
    </source>
</reference>
<protein>
    <submittedName>
        <fullName evidence="1">Uncharacterized protein</fullName>
    </submittedName>
</protein>